<comment type="caution">
    <text evidence="2">The sequence shown here is derived from an EMBL/GenBank/DDBJ whole genome shotgun (WGS) entry which is preliminary data.</text>
</comment>
<proteinExistence type="predicted"/>
<evidence type="ECO:0000313" key="2">
    <source>
        <dbReference type="EMBL" id="KAL0290787.1"/>
    </source>
</evidence>
<protein>
    <submittedName>
        <fullName evidence="2">Transposon Tf2-12 polyprotein</fullName>
    </submittedName>
</protein>
<dbReference type="InterPro" id="IPR053134">
    <property type="entry name" value="RNA-dir_DNA_polymerase"/>
</dbReference>
<evidence type="ECO:0000259" key="1">
    <source>
        <dbReference type="Pfam" id="PF00078"/>
    </source>
</evidence>
<dbReference type="InterPro" id="IPR043128">
    <property type="entry name" value="Rev_trsase/Diguanyl_cyclase"/>
</dbReference>
<reference evidence="2" key="2">
    <citation type="journal article" date="2024" name="Plant">
        <title>Genomic evolution and insights into agronomic trait innovations of Sesamum species.</title>
        <authorList>
            <person name="Miao H."/>
            <person name="Wang L."/>
            <person name="Qu L."/>
            <person name="Liu H."/>
            <person name="Sun Y."/>
            <person name="Le M."/>
            <person name="Wang Q."/>
            <person name="Wei S."/>
            <person name="Zheng Y."/>
            <person name="Lin W."/>
            <person name="Duan Y."/>
            <person name="Cao H."/>
            <person name="Xiong S."/>
            <person name="Wang X."/>
            <person name="Wei L."/>
            <person name="Li C."/>
            <person name="Ma Q."/>
            <person name="Ju M."/>
            <person name="Zhao R."/>
            <person name="Li G."/>
            <person name="Mu C."/>
            <person name="Tian Q."/>
            <person name="Mei H."/>
            <person name="Zhang T."/>
            <person name="Gao T."/>
            <person name="Zhang H."/>
        </authorList>
    </citation>
    <scope>NUCLEOTIDE SEQUENCE</scope>
    <source>
        <strain evidence="2">G02</strain>
    </source>
</reference>
<dbReference type="EMBL" id="JACGWJ010000587">
    <property type="protein sequence ID" value="KAL0290787.1"/>
    <property type="molecule type" value="Genomic_DNA"/>
</dbReference>
<accession>A0AAW2J8S7</accession>
<name>A0AAW2J8S7_SESRA</name>
<dbReference type="InterPro" id="IPR043502">
    <property type="entry name" value="DNA/RNA_pol_sf"/>
</dbReference>
<feature type="non-terminal residue" evidence="2">
    <location>
        <position position="1"/>
    </location>
</feature>
<dbReference type="PANTHER" id="PTHR24559:SF439">
    <property type="entry name" value="RETROTRANSPOSON, UNCLASSIFIED-LIKE PROTEIN"/>
    <property type="match status" value="1"/>
</dbReference>
<dbReference type="Gene3D" id="3.10.10.10">
    <property type="entry name" value="HIV Type 1 Reverse Transcriptase, subunit A, domain 1"/>
    <property type="match status" value="1"/>
</dbReference>
<dbReference type="Gene3D" id="3.30.70.270">
    <property type="match status" value="1"/>
</dbReference>
<feature type="domain" description="Reverse transcriptase" evidence="1">
    <location>
        <begin position="26"/>
        <end position="118"/>
    </location>
</feature>
<dbReference type="CDD" id="cd01647">
    <property type="entry name" value="RT_LTR"/>
    <property type="match status" value="1"/>
</dbReference>
<dbReference type="InterPro" id="IPR000477">
    <property type="entry name" value="RT_dom"/>
</dbReference>
<dbReference type="AlphaFoldDB" id="A0AAW2J8S7"/>
<sequence>KVNKLIEIDFIREVKYSIRISSIVPVRKKNGQIRVCVDFSDINYACPKDNFPLSISELMIDATTGHEALSFMEGSFEYNKIRMASMDEELTAFRIPKGTYCYKVMSFGLENADATYQRA</sequence>
<dbReference type="SUPFAM" id="SSF56672">
    <property type="entry name" value="DNA/RNA polymerases"/>
    <property type="match status" value="1"/>
</dbReference>
<gene>
    <name evidence="2" type="ORF">Sradi_7043000</name>
</gene>
<dbReference type="PANTHER" id="PTHR24559">
    <property type="entry name" value="TRANSPOSON TY3-I GAG-POL POLYPROTEIN"/>
    <property type="match status" value="1"/>
</dbReference>
<dbReference type="Pfam" id="PF00078">
    <property type="entry name" value="RVT_1"/>
    <property type="match status" value="1"/>
</dbReference>
<organism evidence="2">
    <name type="scientific">Sesamum radiatum</name>
    <name type="common">Black benniseed</name>
    <dbReference type="NCBI Taxonomy" id="300843"/>
    <lineage>
        <taxon>Eukaryota</taxon>
        <taxon>Viridiplantae</taxon>
        <taxon>Streptophyta</taxon>
        <taxon>Embryophyta</taxon>
        <taxon>Tracheophyta</taxon>
        <taxon>Spermatophyta</taxon>
        <taxon>Magnoliopsida</taxon>
        <taxon>eudicotyledons</taxon>
        <taxon>Gunneridae</taxon>
        <taxon>Pentapetalae</taxon>
        <taxon>asterids</taxon>
        <taxon>lamiids</taxon>
        <taxon>Lamiales</taxon>
        <taxon>Pedaliaceae</taxon>
        <taxon>Sesamum</taxon>
    </lineage>
</organism>
<feature type="non-terminal residue" evidence="2">
    <location>
        <position position="119"/>
    </location>
</feature>
<reference evidence="2" key="1">
    <citation type="submission" date="2020-06" db="EMBL/GenBank/DDBJ databases">
        <authorList>
            <person name="Li T."/>
            <person name="Hu X."/>
            <person name="Zhang T."/>
            <person name="Song X."/>
            <person name="Zhang H."/>
            <person name="Dai N."/>
            <person name="Sheng W."/>
            <person name="Hou X."/>
            <person name="Wei L."/>
        </authorList>
    </citation>
    <scope>NUCLEOTIDE SEQUENCE</scope>
    <source>
        <strain evidence="2">G02</strain>
        <tissue evidence="2">Leaf</tissue>
    </source>
</reference>